<dbReference type="Pfam" id="PF00589">
    <property type="entry name" value="Phage_integrase"/>
    <property type="match status" value="1"/>
</dbReference>
<organism evidence="5 6">
    <name type="scientific">Salinimicrobium sediminis</name>
    <dbReference type="NCBI Taxonomy" id="1343891"/>
    <lineage>
        <taxon>Bacteria</taxon>
        <taxon>Pseudomonadati</taxon>
        <taxon>Bacteroidota</taxon>
        <taxon>Flavobacteriia</taxon>
        <taxon>Flavobacteriales</taxon>
        <taxon>Flavobacteriaceae</taxon>
        <taxon>Salinimicrobium</taxon>
    </lineage>
</organism>
<dbReference type="Gene3D" id="1.10.443.10">
    <property type="entry name" value="Intergrase catalytic core"/>
    <property type="match status" value="1"/>
</dbReference>
<dbReference type="GO" id="GO:0015074">
    <property type="term" value="P:DNA integration"/>
    <property type="evidence" value="ECO:0007669"/>
    <property type="project" value="InterPro"/>
</dbReference>
<dbReference type="InterPro" id="IPR011010">
    <property type="entry name" value="DNA_brk_join_enz"/>
</dbReference>
<evidence type="ECO:0000256" key="3">
    <source>
        <dbReference type="ARBA" id="ARBA00023172"/>
    </source>
</evidence>
<keyword evidence="2" id="KW-0238">DNA-binding</keyword>
<evidence type="ECO:0000256" key="1">
    <source>
        <dbReference type="ARBA" id="ARBA00008857"/>
    </source>
</evidence>
<evidence type="ECO:0000313" key="5">
    <source>
        <dbReference type="EMBL" id="SOC79807.1"/>
    </source>
</evidence>
<sequence length="419" mass="49330">MTKFSEELKRGYRNGYQMKLWKGLAIYPKILEEKRVNEFTSEEKKDLTRKGFRWRVYFSFYNPDAGKDGAFEKHVVPTYGINKEFDKFEDRYREIHRLLKATEQMLKDGHNPNDVTIIDDEVVTIGKAIDFALDNKKLKVGADTYKDYSMRARQLKAFLKKKGVLNRDTHTFNYKVVREFLKEVARTSSMANRNNVLRVVKALFSEMYKNDLIPQNHVAKIDIEKVKSERFKSYSHKEAMDIVEHFEKNDPYLALFLKFVGYNFLRLVEVARLKNRDINLEEKTLSVFVKQGTYKTKRIPDDIVEELSKYDLSKKDNLLFGQDQISGKWDIPASSRRAAISKRITRVLRKLGFDKGYVPYSFRHTFATIGYRNLRKRMSKDNALDTLMGYTGHSTRQALLKYIHYIDAEIVEEYKSVVE</sequence>
<accession>A0A285X391</accession>
<dbReference type="InterPro" id="IPR010998">
    <property type="entry name" value="Integrase_recombinase_N"/>
</dbReference>
<name>A0A285X391_9FLAO</name>
<keyword evidence="6" id="KW-1185">Reference proteome</keyword>
<dbReference type="EMBL" id="OCMF01000001">
    <property type="protein sequence ID" value="SOC79807.1"/>
    <property type="molecule type" value="Genomic_DNA"/>
</dbReference>
<protein>
    <submittedName>
        <fullName evidence="5">Site-specific recombinase XerD</fullName>
    </submittedName>
</protein>
<dbReference type="PANTHER" id="PTHR30349:SF41">
    <property type="entry name" value="INTEGRASE_RECOMBINASE PROTEIN MJ0367-RELATED"/>
    <property type="match status" value="1"/>
</dbReference>
<evidence type="ECO:0000256" key="2">
    <source>
        <dbReference type="ARBA" id="ARBA00023125"/>
    </source>
</evidence>
<proteinExistence type="inferred from homology"/>
<dbReference type="Proteomes" id="UP000219193">
    <property type="component" value="Unassembled WGS sequence"/>
</dbReference>
<evidence type="ECO:0000259" key="4">
    <source>
        <dbReference type="PROSITE" id="PS51898"/>
    </source>
</evidence>
<gene>
    <name evidence="5" type="ORF">SAMN06296241_1344</name>
</gene>
<dbReference type="InterPro" id="IPR050090">
    <property type="entry name" value="Tyrosine_recombinase_XerCD"/>
</dbReference>
<feature type="domain" description="Tyr recombinase" evidence="4">
    <location>
        <begin position="229"/>
        <end position="415"/>
    </location>
</feature>
<dbReference type="Gene3D" id="1.10.150.130">
    <property type="match status" value="1"/>
</dbReference>
<keyword evidence="3" id="KW-0233">DNA recombination</keyword>
<dbReference type="InterPro" id="IPR013762">
    <property type="entry name" value="Integrase-like_cat_sf"/>
</dbReference>
<reference evidence="6" key="1">
    <citation type="submission" date="2017-09" db="EMBL/GenBank/DDBJ databases">
        <authorList>
            <person name="Varghese N."/>
            <person name="Submissions S."/>
        </authorList>
    </citation>
    <scope>NUCLEOTIDE SEQUENCE [LARGE SCALE GENOMIC DNA]</scope>
    <source>
        <strain evidence="6">CGMCC 1.12641</strain>
    </source>
</reference>
<dbReference type="SUPFAM" id="SSF56349">
    <property type="entry name" value="DNA breaking-rejoining enzymes"/>
    <property type="match status" value="1"/>
</dbReference>
<dbReference type="PANTHER" id="PTHR30349">
    <property type="entry name" value="PHAGE INTEGRASE-RELATED"/>
    <property type="match status" value="1"/>
</dbReference>
<comment type="similarity">
    <text evidence="1">Belongs to the 'phage' integrase family.</text>
</comment>
<dbReference type="GO" id="GO:0006310">
    <property type="term" value="P:DNA recombination"/>
    <property type="evidence" value="ECO:0007669"/>
    <property type="project" value="UniProtKB-KW"/>
</dbReference>
<dbReference type="GO" id="GO:0003677">
    <property type="term" value="F:DNA binding"/>
    <property type="evidence" value="ECO:0007669"/>
    <property type="project" value="UniProtKB-KW"/>
</dbReference>
<evidence type="ECO:0000313" key="6">
    <source>
        <dbReference type="Proteomes" id="UP000219193"/>
    </source>
</evidence>
<dbReference type="RefSeq" id="WP_097055511.1">
    <property type="nucleotide sequence ID" value="NZ_OCMF01000001.1"/>
</dbReference>
<dbReference type="AlphaFoldDB" id="A0A285X391"/>
<dbReference type="OrthoDB" id="9806835at2"/>
<dbReference type="CDD" id="cd00397">
    <property type="entry name" value="DNA_BRE_C"/>
    <property type="match status" value="1"/>
</dbReference>
<dbReference type="PROSITE" id="PS51898">
    <property type="entry name" value="TYR_RECOMBINASE"/>
    <property type="match status" value="1"/>
</dbReference>
<dbReference type="InterPro" id="IPR002104">
    <property type="entry name" value="Integrase_catalytic"/>
</dbReference>